<sequence>MEDELIAKKDLLEITGISYGQLYRWKRKKLIPETWFIRKATFTGQETFFPKAKILKRVQSISELKDTLSLDELAERFSPQSVTKIVLSEVELLDRNIVSEMTLAIFKEFGSARHSFDFHDLLAMFLLDHLLKAGQMNRAEANDLLNVLKESSHKIYDKNSCLYFIRKMGVSIVFIAADDVTLYFDGGVKVIDRQLISASVEVLKACIEQSDQDENSKGDAQS</sequence>
<organism evidence="1 2">
    <name type="scientific">Sporolactobacillus shoreicorticis</name>
    <dbReference type="NCBI Taxonomy" id="1923877"/>
    <lineage>
        <taxon>Bacteria</taxon>
        <taxon>Bacillati</taxon>
        <taxon>Bacillota</taxon>
        <taxon>Bacilli</taxon>
        <taxon>Bacillales</taxon>
        <taxon>Sporolactobacillaceae</taxon>
        <taxon>Sporolactobacillus</taxon>
    </lineage>
</organism>
<gene>
    <name evidence="1" type="ORF">ACFSUE_13465</name>
</gene>
<name>A0ABW5S5N5_9BACL</name>
<reference evidence="2" key="1">
    <citation type="journal article" date="2019" name="Int. J. Syst. Evol. Microbiol.">
        <title>The Global Catalogue of Microorganisms (GCM) 10K type strain sequencing project: providing services to taxonomists for standard genome sequencing and annotation.</title>
        <authorList>
            <consortium name="The Broad Institute Genomics Platform"/>
            <consortium name="The Broad Institute Genome Sequencing Center for Infectious Disease"/>
            <person name="Wu L."/>
            <person name="Ma J."/>
        </authorList>
    </citation>
    <scope>NUCLEOTIDE SEQUENCE [LARGE SCALE GENOMIC DNA]</scope>
    <source>
        <strain evidence="2">TISTR 2466</strain>
    </source>
</reference>
<keyword evidence="2" id="KW-1185">Reference proteome</keyword>
<evidence type="ECO:0000313" key="2">
    <source>
        <dbReference type="Proteomes" id="UP001597399"/>
    </source>
</evidence>
<accession>A0ABW5S5N5</accession>
<dbReference type="Proteomes" id="UP001597399">
    <property type="component" value="Unassembled WGS sequence"/>
</dbReference>
<dbReference type="Pfam" id="PF13171">
    <property type="entry name" value="DUF4004"/>
    <property type="match status" value="1"/>
</dbReference>
<evidence type="ECO:0000313" key="1">
    <source>
        <dbReference type="EMBL" id="MFD2694624.1"/>
    </source>
</evidence>
<dbReference type="InterPro" id="IPR025063">
    <property type="entry name" value="DUF4004"/>
</dbReference>
<proteinExistence type="predicted"/>
<dbReference type="EMBL" id="JBHUMQ010000028">
    <property type="protein sequence ID" value="MFD2694624.1"/>
    <property type="molecule type" value="Genomic_DNA"/>
</dbReference>
<dbReference type="RefSeq" id="WP_253063455.1">
    <property type="nucleotide sequence ID" value="NZ_JAMXWM010000021.1"/>
</dbReference>
<comment type="caution">
    <text evidence="1">The sequence shown here is derived from an EMBL/GenBank/DDBJ whole genome shotgun (WGS) entry which is preliminary data.</text>
</comment>
<protein>
    <submittedName>
        <fullName evidence="1">YhbD family protein</fullName>
    </submittedName>
</protein>